<keyword evidence="1" id="KW-0547">Nucleotide-binding</keyword>
<accession>A0A9P0N0R2</accession>
<evidence type="ECO:0000256" key="1">
    <source>
        <dbReference type="ARBA" id="ARBA00022741"/>
    </source>
</evidence>
<organism evidence="5 6">
    <name type="scientific">Spodoptera littoralis</name>
    <name type="common">Egyptian cotton leafworm</name>
    <dbReference type="NCBI Taxonomy" id="7109"/>
    <lineage>
        <taxon>Eukaryota</taxon>
        <taxon>Metazoa</taxon>
        <taxon>Ecdysozoa</taxon>
        <taxon>Arthropoda</taxon>
        <taxon>Hexapoda</taxon>
        <taxon>Insecta</taxon>
        <taxon>Pterygota</taxon>
        <taxon>Neoptera</taxon>
        <taxon>Endopterygota</taxon>
        <taxon>Lepidoptera</taxon>
        <taxon>Glossata</taxon>
        <taxon>Ditrysia</taxon>
        <taxon>Noctuoidea</taxon>
        <taxon>Noctuidae</taxon>
        <taxon>Amphipyrinae</taxon>
        <taxon>Spodoptera</taxon>
    </lineage>
</organism>
<dbReference type="PANTHER" id="PTHR16305:SF28">
    <property type="entry name" value="GUANYLATE CYCLASE DOMAIN-CONTAINING PROTEIN"/>
    <property type="match status" value="1"/>
</dbReference>
<evidence type="ECO:0000256" key="2">
    <source>
        <dbReference type="ARBA" id="ARBA00022840"/>
    </source>
</evidence>
<dbReference type="GO" id="GO:0005524">
    <property type="term" value="F:ATP binding"/>
    <property type="evidence" value="ECO:0007669"/>
    <property type="project" value="UniProtKB-KW"/>
</dbReference>
<dbReference type="Proteomes" id="UP001153321">
    <property type="component" value="Chromosome 20"/>
</dbReference>
<evidence type="ECO:0000259" key="4">
    <source>
        <dbReference type="PROSITE" id="PS50125"/>
    </source>
</evidence>
<dbReference type="PROSITE" id="PS50125">
    <property type="entry name" value="GUANYLATE_CYCLASE_2"/>
    <property type="match status" value="1"/>
</dbReference>
<name>A0A9P0N0R2_SPOLI</name>
<evidence type="ECO:0000313" key="5">
    <source>
        <dbReference type="EMBL" id="CAH1640371.1"/>
    </source>
</evidence>
<dbReference type="EMBL" id="LR824551">
    <property type="protein sequence ID" value="CAH1640371.1"/>
    <property type="molecule type" value="Genomic_DNA"/>
</dbReference>
<dbReference type="Pfam" id="PF00211">
    <property type="entry name" value="Guanylate_cyc"/>
    <property type="match status" value="1"/>
</dbReference>
<dbReference type="GO" id="GO:0035556">
    <property type="term" value="P:intracellular signal transduction"/>
    <property type="evidence" value="ECO:0007669"/>
    <property type="project" value="InterPro"/>
</dbReference>
<protein>
    <recommendedName>
        <fullName evidence="4">Guanylate cyclase domain-containing protein</fullName>
    </recommendedName>
</protein>
<dbReference type="Gene3D" id="3.30.70.1230">
    <property type="entry name" value="Nucleotide cyclase"/>
    <property type="match status" value="1"/>
</dbReference>
<proteinExistence type="predicted"/>
<dbReference type="GO" id="GO:0009190">
    <property type="term" value="P:cyclic nucleotide biosynthetic process"/>
    <property type="evidence" value="ECO:0007669"/>
    <property type="project" value="InterPro"/>
</dbReference>
<dbReference type="GO" id="GO:0005737">
    <property type="term" value="C:cytoplasm"/>
    <property type="evidence" value="ECO:0007669"/>
    <property type="project" value="TreeGrafter"/>
</dbReference>
<feature type="domain" description="Guanylate cyclase" evidence="4">
    <location>
        <begin position="116"/>
        <end position="249"/>
    </location>
</feature>
<sequence>MDKGKYKQTSLDYSSPVMNAHKALQDRQSETNYDEYLMAMKRVHHGHSVVNDVPIEIETPRARRRKQSMQKQAMLDSKDTLNSMTEAARMGIIASMVPDEIIYKHCDYSIRSYETALMFCDVSGFTELCDKYTISGSGGPSRLTKVLNSYIGAMVQEILTHNGDVLKFSGDAFLSMWKKTARLSMQDVVHSAIDCGLIIQKNYGNFTSDVGVVLKVKVAISAGLSHFSIIGDENLTQSSSSFVIIGQPVWDVKMAQYMSKSGDVLTAASAWTYVNEAEYWTQPCGDGRHTKVLGVGASWKRVEKLQENLGERKYSETVGFAKQHRDSTYSTDSSDSAALIMYKEFSLRPAVIAAVRTSWYPDLRRFMALPVIRAVENDEPMDFLTEIRRVIVVFLNIITRTVTPDVLIELVDTVYKRVSRWPERPPCSRHPILGRNDEMRVFKSTLQNAMEQQNRSFTRYRDHVYGIAFTGESLIGKTRMIDECLFVTPDFLQKEKIVLCCNDNVPYHLFRRIMEKHFRKGSRRNSQENKENRIRQAVIESASGGSPGWIQNFLIALVQRGALTIVTMTRQEAQKKPGLVMPALTLLQKVVDGEEEEMARRRSYQSIYSFMTVSVVSKTDNQLGDHEGDHTVQVAVLADSYTFEDMKVDMAMDAIILKTYDSLTPFEKMLLKCGSVLGDVFSRRMLLNLLQCDSPRKVAQAIAKLFIIRVLECEGGDFTHDTSLVLVHPAPSVPDPKPPYCACLGTRQPPNCRDLPMYAFCGYIKFRHSLFRTTTYEMLTETQKGLIYETEELKRTRLQISALSAEAKIPGEENTNFYVGDTSMDYPTEDFYPKNLNKKWVRDFCMANIFSLRGICMLESGDHNEARKQLFHAMKLYRHPFPTSKHMIRLNNMGASFHQVMALYIAPNFYIERESGMIGNFYEDIAFTLYRLYRLFTEAKEPANATLAAKWCLHYALRTNSNFRLLCVSYANMIADYGQRQQFSMCEKLENRAMEICRRKRGQLDVTEVPALSYLYTSIFLFYVDHGKKIESLEFGLSVMHMLTTRTEMNTRESLVLCMLKLLLSDLKINDMVTIMREFFYLTDHYDLCSETWYYYYAIVILLDTGYCVESYGTCEKFYMKKGDALLRSKTPEAAWNFFVSMWLVHEFNMMIVIRLVEGLLITLVREMDNRNIKKIMVLEKYLKPLFLDMEKACAKSPMYRTRYCLMSAYYAYIRGKKHRAYNYLNKARDLSKQYSNLVLIYWVEHTHNHWKGTLNPKYIDYWSEHIEPNNLLDFRDFDPQNNIIIPYTLPLPTDLDK</sequence>
<keyword evidence="2" id="KW-0067">ATP-binding</keyword>
<dbReference type="InterPro" id="IPR001054">
    <property type="entry name" value="A/G_cyclase"/>
</dbReference>
<keyword evidence="3" id="KW-0456">Lyase</keyword>
<dbReference type="InterPro" id="IPR029787">
    <property type="entry name" value="Nucleotide_cyclase"/>
</dbReference>
<dbReference type="GO" id="GO:0004016">
    <property type="term" value="F:adenylate cyclase activity"/>
    <property type="evidence" value="ECO:0007669"/>
    <property type="project" value="TreeGrafter"/>
</dbReference>
<evidence type="ECO:0000313" key="6">
    <source>
        <dbReference type="Proteomes" id="UP001153321"/>
    </source>
</evidence>
<dbReference type="SUPFAM" id="SSF55073">
    <property type="entry name" value="Nucleotide cyclase"/>
    <property type="match status" value="1"/>
</dbReference>
<reference evidence="5" key="1">
    <citation type="submission" date="2022-02" db="EMBL/GenBank/DDBJ databases">
        <authorList>
            <person name="King R."/>
        </authorList>
    </citation>
    <scope>NUCLEOTIDE SEQUENCE</scope>
</reference>
<keyword evidence="6" id="KW-1185">Reference proteome</keyword>
<gene>
    <name evidence="5" type="ORF">SPLIT_LOCUS5727</name>
</gene>
<evidence type="ECO:0000256" key="3">
    <source>
        <dbReference type="ARBA" id="ARBA00023239"/>
    </source>
</evidence>
<dbReference type="CDD" id="cd07302">
    <property type="entry name" value="CHD"/>
    <property type="match status" value="1"/>
</dbReference>
<dbReference type="PANTHER" id="PTHR16305">
    <property type="entry name" value="TESTICULAR SOLUBLE ADENYLYL CYCLASE"/>
    <property type="match status" value="1"/>
</dbReference>